<dbReference type="AlphaFoldDB" id="A0A8J3ZJC9"/>
<proteinExistence type="predicted"/>
<evidence type="ECO:0000313" key="1">
    <source>
        <dbReference type="EMBL" id="GIJ63060.1"/>
    </source>
</evidence>
<organism evidence="1 2">
    <name type="scientific">Virgisporangium aurantiacum</name>
    <dbReference type="NCBI Taxonomy" id="175570"/>
    <lineage>
        <taxon>Bacteria</taxon>
        <taxon>Bacillati</taxon>
        <taxon>Actinomycetota</taxon>
        <taxon>Actinomycetes</taxon>
        <taxon>Micromonosporales</taxon>
        <taxon>Micromonosporaceae</taxon>
        <taxon>Virgisporangium</taxon>
    </lineage>
</organism>
<dbReference type="Proteomes" id="UP000612585">
    <property type="component" value="Unassembled WGS sequence"/>
</dbReference>
<protein>
    <submittedName>
        <fullName evidence="1">Uncharacterized protein</fullName>
    </submittedName>
</protein>
<reference evidence="1" key="1">
    <citation type="submission" date="2021-01" db="EMBL/GenBank/DDBJ databases">
        <title>Whole genome shotgun sequence of Virgisporangium aurantiacum NBRC 16421.</title>
        <authorList>
            <person name="Komaki H."/>
            <person name="Tamura T."/>
        </authorList>
    </citation>
    <scope>NUCLEOTIDE SEQUENCE</scope>
    <source>
        <strain evidence="1">NBRC 16421</strain>
    </source>
</reference>
<evidence type="ECO:0000313" key="2">
    <source>
        <dbReference type="Proteomes" id="UP000612585"/>
    </source>
</evidence>
<comment type="caution">
    <text evidence="1">The sequence shown here is derived from an EMBL/GenBank/DDBJ whole genome shotgun (WGS) entry which is preliminary data.</text>
</comment>
<dbReference type="EMBL" id="BOPG01000087">
    <property type="protein sequence ID" value="GIJ63060.1"/>
    <property type="molecule type" value="Genomic_DNA"/>
</dbReference>
<gene>
    <name evidence="1" type="ORF">Vau01_105760</name>
</gene>
<accession>A0A8J3ZJC9</accession>
<sequence length="62" mass="6762">MQQGYVAGHSHALILAMSEEHAGCAEPGCRLCELITDALTLILATDQARVDHRFAQLIDKLD</sequence>
<keyword evidence="2" id="KW-1185">Reference proteome</keyword>
<name>A0A8J3ZJC9_9ACTN</name>